<proteinExistence type="predicted"/>
<feature type="transmembrane region" description="Helical" evidence="1">
    <location>
        <begin position="70"/>
        <end position="89"/>
    </location>
</feature>
<keyword evidence="1" id="KW-0472">Membrane</keyword>
<evidence type="ECO:0000313" key="2">
    <source>
        <dbReference type="EMBL" id="MCU4754116.1"/>
    </source>
</evidence>
<dbReference type="EMBL" id="JAOPJZ010000029">
    <property type="protein sequence ID" value="MCU4754116.1"/>
    <property type="molecule type" value="Genomic_DNA"/>
</dbReference>
<keyword evidence="3" id="KW-1185">Reference proteome</keyword>
<accession>A0AAP2ZBH9</accession>
<keyword evidence="1" id="KW-1133">Transmembrane helix</keyword>
<comment type="caution">
    <text evidence="2">The sequence shown here is derived from an EMBL/GenBank/DDBJ whole genome shotgun (WGS) entry which is preliminary data.</text>
</comment>
<reference evidence="2 3" key="1">
    <citation type="submission" date="2022-09" db="EMBL/GenBank/DDBJ databases">
        <title>Enrichment on poylsaccharides allowed isolation of novel metabolic and taxonomic groups of Haloarchaea.</title>
        <authorList>
            <person name="Sorokin D.Y."/>
            <person name="Elcheninov A.G."/>
            <person name="Khizhniak T.V."/>
            <person name="Kolganova T.V."/>
            <person name="Kublanov I.V."/>
        </authorList>
    </citation>
    <scope>NUCLEOTIDE SEQUENCE [LARGE SCALE GENOMIC DNA]</scope>
    <source>
        <strain evidence="2 3">AArc-curdl1</strain>
    </source>
</reference>
<protein>
    <submittedName>
        <fullName evidence="2">Uncharacterized protein</fullName>
    </submittedName>
</protein>
<evidence type="ECO:0000313" key="3">
    <source>
        <dbReference type="Proteomes" id="UP001321047"/>
    </source>
</evidence>
<evidence type="ECO:0000256" key="1">
    <source>
        <dbReference type="SAM" id="Phobius"/>
    </source>
</evidence>
<dbReference type="Proteomes" id="UP001321047">
    <property type="component" value="Unassembled WGS sequence"/>
</dbReference>
<dbReference type="AlphaFoldDB" id="A0AAP2ZBH9"/>
<gene>
    <name evidence="2" type="ORF">OB919_19385</name>
</gene>
<keyword evidence="1" id="KW-0812">Transmembrane</keyword>
<feature type="transmembrane region" description="Helical" evidence="1">
    <location>
        <begin position="40"/>
        <end position="58"/>
    </location>
</feature>
<name>A0AAP2ZBH9_9EURY</name>
<organism evidence="2 3">
    <name type="scientific">Natronosalvus hydrolyticus</name>
    <dbReference type="NCBI Taxonomy" id="2979988"/>
    <lineage>
        <taxon>Archaea</taxon>
        <taxon>Methanobacteriati</taxon>
        <taxon>Methanobacteriota</taxon>
        <taxon>Stenosarchaea group</taxon>
        <taxon>Halobacteria</taxon>
        <taxon>Halobacteriales</taxon>
        <taxon>Natrialbaceae</taxon>
        <taxon>Natronosalvus</taxon>
    </lineage>
</organism>
<sequence>MTPITFLVLFCGLMSVIAVSRVLKAELFAVDSERGHGEVGAALISVGVTFLATFWMALEEGMASWSLRGVVLGVGIALALSGILVLLTADR</sequence>
<dbReference type="RefSeq" id="WP_342810418.1">
    <property type="nucleotide sequence ID" value="NZ_JAOPJZ010000029.1"/>
</dbReference>